<evidence type="ECO:0000313" key="2">
    <source>
        <dbReference type="EMBL" id="NNB52003.1"/>
    </source>
</evidence>
<gene>
    <name evidence="2" type="ORF">HBN89_22510</name>
</gene>
<protein>
    <recommendedName>
        <fullName evidence="4">Flagellar hook-associated protein</fullName>
    </recommendedName>
</protein>
<proteinExistence type="predicted"/>
<dbReference type="EMBL" id="JAAQYX010000043">
    <property type="protein sequence ID" value="NNB52003.1"/>
    <property type="molecule type" value="Genomic_DNA"/>
</dbReference>
<reference evidence="2 3" key="1">
    <citation type="journal article" date="2020" name="Front. Microbiol.">
        <title>Genetic Organization of the aprX-lipA2 Operon Affects the Proteolytic Potential of Pseudomonas Species in Milk.</title>
        <authorList>
            <person name="Maier C."/>
            <person name="Huptas C."/>
            <person name="von Neubeck M."/>
            <person name="Scherer S."/>
            <person name="Wenning M."/>
            <person name="Lucking G."/>
        </authorList>
    </citation>
    <scope>NUCLEOTIDE SEQUENCE [LARGE SCALE GENOMIC DNA]</scope>
    <source>
        <strain evidence="2 3">WS 5094</strain>
    </source>
</reference>
<dbReference type="AlphaFoldDB" id="A0A9Q5B8A1"/>
<evidence type="ECO:0008006" key="4">
    <source>
        <dbReference type="Google" id="ProtNLM"/>
    </source>
</evidence>
<evidence type="ECO:0000313" key="3">
    <source>
        <dbReference type="Proteomes" id="UP000564604"/>
    </source>
</evidence>
<sequence>MKVVNERSAIASYDLGMRTRAQLRDTTPQQRVGNARSPEAAPAPRQPGKMAGLSLQLNQQSSSIQAAHRYLTQVTEQLSSFKRDLGRGLSGATKGGPDVETLGRSVKRLNHLLENRSRLSAASVDAQLGLNLDQPLRSRFTIKGLESLQGVQASGSETLLFSAGRHMPGPIAVVLDDDLSDSQILRRFNTSLAQAGLHAEVTAQSQLRFSAAESQWGKLKDQMSIQGEDKLFPRASFSPVQSREENLLGAPLVAPQGTSRAELRQLLDTVDKGLVRVNGVIEQLNQRQGHAREQISRHESRDEKRWAHDFATRAFAHDTGQGRDYLQVAQLVQCQANVSRHRVVGLMG</sequence>
<accession>A0A9Q5B8A1</accession>
<evidence type="ECO:0000256" key="1">
    <source>
        <dbReference type="SAM" id="MobiDB-lite"/>
    </source>
</evidence>
<dbReference type="RefSeq" id="WP_159259542.1">
    <property type="nucleotide sequence ID" value="NZ_JAAEBQ010000001.1"/>
</dbReference>
<dbReference type="Proteomes" id="UP000564604">
    <property type="component" value="Unassembled WGS sequence"/>
</dbReference>
<organism evidence="2 3">
    <name type="scientific">Pseudomonas fragi</name>
    <dbReference type="NCBI Taxonomy" id="296"/>
    <lineage>
        <taxon>Bacteria</taxon>
        <taxon>Pseudomonadati</taxon>
        <taxon>Pseudomonadota</taxon>
        <taxon>Gammaproteobacteria</taxon>
        <taxon>Pseudomonadales</taxon>
        <taxon>Pseudomonadaceae</taxon>
        <taxon>Pseudomonas</taxon>
    </lineage>
</organism>
<feature type="region of interest" description="Disordered" evidence="1">
    <location>
        <begin position="19"/>
        <end position="50"/>
    </location>
</feature>
<comment type="caution">
    <text evidence="2">The sequence shown here is derived from an EMBL/GenBank/DDBJ whole genome shotgun (WGS) entry which is preliminary data.</text>
</comment>
<name>A0A9Q5B8A1_PSEFR</name>